<dbReference type="Gene3D" id="2.170.130.10">
    <property type="entry name" value="TonB-dependent receptor, plug domain"/>
    <property type="match status" value="1"/>
</dbReference>
<keyword evidence="8" id="KW-0732">Signal</keyword>
<sequence length="1010" mass="111608">MRSKFKWIFTLLLAFSMQFSFAQEKTITGTVTESGLPLPGVTVKVQGKTAATQTDFDGNFSISAAQGDVLEFSFVGLETKTAVVGASNVVNTAMVAGATTLDDVLVVGYFTQKKEDVTAAVSTVGSDEIAKMAPSMSLDNMLQGKAAGVQVVGASGRPGQPARVAIRGINQMDGNNANPLYVVDGVYMSSTEMLSINPADIENQVVLKDAAATALYGSRGANGVIVVTTKRAKKGVTQFQLNTSYGFSDRVDDNFDIMNASQYLAHEQKLREAGVQGLPIRTPEQIAFLSANGEDWEKQVFKKGILQNVQFQALSATENTNFLASFGYDKNTGLINPWNGFDRLSGRIKVDQKMKHNITIGGNVNLSYTKDDRPRESFNVLSPVFTAYGNSPLVPKYAIDPTTGEQIVDENGNPVFGSSGLPSNLNYFEIYEDDYSIETRQIRTFGNVYAQIDDLFTDGLSFKTEFNAVYGRSVNETFVAPGSNISNAFGYADLGLKSDGGSDSFDYRWVHTLRYNTTIADKHNLDVIVFNEYNKYNFYSYFLESQGFPNSFLTVQSVAGQPTDATTSRTDYLFIGYGANVLYDFDNKYFLQASLRRDEGSMFGRQDNVGYFPGASVGWKISEESFMDNAEFVNNLKLRASWGKRGSNSGLAQNYPQTAVAFPGYNNIPGAAPTSAIANPFLQWSVSETYGAGLDFTLFNRRLTGTVDYFKDIRTNFYFQDVLPFESGAYTQEVNAGEFYNQGWEFALSYDLISNENLVWNIKGNLTLVKNKVTDLYNLEEKPVGGHMNVVGGMVNEYFEVRYAGVNPANGEPLYYTPDGGVTNVFNGELAVRLEDKTPAPTYFGGFGTSVNWKNLDFSADFSYQGGNYIYNVAELVLLDPTRTNQNFRTDASNFWTAPGQTGVLPRPINDDGTRRTLQGTDQFLHKGDFLRFRSLNIGYTFGKDVFGESFMERVRVYVSGQNLYTWTKFKGDPEVGFMGLESTGTFVGSAYRWAYPNAQTYMFGVQLTF</sequence>
<dbReference type="InterPro" id="IPR023997">
    <property type="entry name" value="TonB-dep_OMP_SusC/RagA_CS"/>
</dbReference>
<comment type="caution">
    <text evidence="10">The sequence shown here is derived from an EMBL/GenBank/DDBJ whole genome shotgun (WGS) entry which is preliminary data.</text>
</comment>
<evidence type="ECO:0000313" key="10">
    <source>
        <dbReference type="EMBL" id="NBL64401.1"/>
    </source>
</evidence>
<dbReference type="Proteomes" id="UP000798602">
    <property type="component" value="Unassembled WGS sequence"/>
</dbReference>
<dbReference type="Pfam" id="PF13715">
    <property type="entry name" value="CarbopepD_reg_2"/>
    <property type="match status" value="1"/>
</dbReference>
<evidence type="ECO:0000256" key="4">
    <source>
        <dbReference type="ARBA" id="ARBA00022692"/>
    </source>
</evidence>
<feature type="chain" id="PRO_5046403140" evidence="8">
    <location>
        <begin position="23"/>
        <end position="1010"/>
    </location>
</feature>
<accession>A0ABW9Z6C3</accession>
<organism evidence="10 11">
    <name type="scientific">Flavobacterium ichthyis</name>
    <dbReference type="NCBI Taxonomy" id="2698827"/>
    <lineage>
        <taxon>Bacteria</taxon>
        <taxon>Pseudomonadati</taxon>
        <taxon>Bacteroidota</taxon>
        <taxon>Flavobacteriia</taxon>
        <taxon>Flavobacteriales</taxon>
        <taxon>Flavobacteriaceae</taxon>
        <taxon>Flavobacterium</taxon>
    </lineage>
</organism>
<reference evidence="11" key="1">
    <citation type="submission" date="2020-01" db="EMBL/GenBank/DDBJ databases">
        <title>Sphingomonas sp. strain CSW-10.</title>
        <authorList>
            <person name="Chen W.-M."/>
        </authorList>
    </citation>
    <scope>NUCLEOTIDE SEQUENCE [LARGE SCALE GENOMIC DNA]</scope>
    <source>
        <strain evidence="11">NST-5</strain>
    </source>
</reference>
<keyword evidence="2 7" id="KW-0813">Transport</keyword>
<proteinExistence type="inferred from homology"/>
<evidence type="ECO:0000256" key="7">
    <source>
        <dbReference type="PROSITE-ProRule" id="PRU01360"/>
    </source>
</evidence>
<dbReference type="Gene3D" id="2.40.170.20">
    <property type="entry name" value="TonB-dependent receptor, beta-barrel domain"/>
    <property type="match status" value="1"/>
</dbReference>
<dbReference type="InterPro" id="IPR023996">
    <property type="entry name" value="TonB-dep_OMP_SusC/RagA"/>
</dbReference>
<dbReference type="SUPFAM" id="SSF49464">
    <property type="entry name" value="Carboxypeptidase regulatory domain-like"/>
    <property type="match status" value="1"/>
</dbReference>
<dbReference type="InterPro" id="IPR036942">
    <property type="entry name" value="Beta-barrel_TonB_sf"/>
</dbReference>
<evidence type="ECO:0000256" key="1">
    <source>
        <dbReference type="ARBA" id="ARBA00004571"/>
    </source>
</evidence>
<evidence type="ECO:0000313" key="11">
    <source>
        <dbReference type="Proteomes" id="UP000798602"/>
    </source>
</evidence>
<name>A0ABW9Z6C3_9FLAO</name>
<dbReference type="Gene3D" id="2.60.40.1120">
    <property type="entry name" value="Carboxypeptidase-like, regulatory domain"/>
    <property type="match status" value="1"/>
</dbReference>
<evidence type="ECO:0000256" key="6">
    <source>
        <dbReference type="ARBA" id="ARBA00023237"/>
    </source>
</evidence>
<dbReference type="InterPro" id="IPR008969">
    <property type="entry name" value="CarboxyPept-like_regulatory"/>
</dbReference>
<dbReference type="PROSITE" id="PS52016">
    <property type="entry name" value="TONB_DEPENDENT_REC_3"/>
    <property type="match status" value="1"/>
</dbReference>
<dbReference type="InterPro" id="IPR037066">
    <property type="entry name" value="Plug_dom_sf"/>
</dbReference>
<gene>
    <name evidence="10" type="ORF">GV828_04190</name>
</gene>
<keyword evidence="5 7" id="KW-0472">Membrane</keyword>
<keyword evidence="4 7" id="KW-0812">Transmembrane</keyword>
<dbReference type="NCBIfam" id="TIGR04056">
    <property type="entry name" value="OMP_RagA_SusC"/>
    <property type="match status" value="1"/>
</dbReference>
<feature type="domain" description="TonB-dependent receptor plug" evidence="9">
    <location>
        <begin position="113"/>
        <end position="224"/>
    </location>
</feature>
<evidence type="ECO:0000256" key="5">
    <source>
        <dbReference type="ARBA" id="ARBA00023136"/>
    </source>
</evidence>
<dbReference type="SUPFAM" id="SSF56935">
    <property type="entry name" value="Porins"/>
    <property type="match status" value="1"/>
</dbReference>
<keyword evidence="3 7" id="KW-1134">Transmembrane beta strand</keyword>
<evidence type="ECO:0000256" key="2">
    <source>
        <dbReference type="ARBA" id="ARBA00022448"/>
    </source>
</evidence>
<evidence type="ECO:0000256" key="3">
    <source>
        <dbReference type="ARBA" id="ARBA00022452"/>
    </source>
</evidence>
<keyword evidence="6 7" id="KW-0998">Cell outer membrane</keyword>
<dbReference type="EMBL" id="JAABLM010000004">
    <property type="protein sequence ID" value="NBL64401.1"/>
    <property type="molecule type" value="Genomic_DNA"/>
</dbReference>
<comment type="similarity">
    <text evidence="7">Belongs to the TonB-dependent receptor family.</text>
</comment>
<dbReference type="RefSeq" id="WP_166536229.1">
    <property type="nucleotide sequence ID" value="NZ_JAABLM010000004.1"/>
</dbReference>
<keyword evidence="11" id="KW-1185">Reference proteome</keyword>
<feature type="signal peptide" evidence="8">
    <location>
        <begin position="1"/>
        <end position="22"/>
    </location>
</feature>
<dbReference type="NCBIfam" id="TIGR04057">
    <property type="entry name" value="SusC_RagA_signa"/>
    <property type="match status" value="1"/>
</dbReference>
<evidence type="ECO:0000256" key="8">
    <source>
        <dbReference type="SAM" id="SignalP"/>
    </source>
</evidence>
<evidence type="ECO:0000259" key="9">
    <source>
        <dbReference type="Pfam" id="PF07715"/>
    </source>
</evidence>
<dbReference type="InterPro" id="IPR039426">
    <property type="entry name" value="TonB-dep_rcpt-like"/>
</dbReference>
<dbReference type="InterPro" id="IPR012910">
    <property type="entry name" value="Plug_dom"/>
</dbReference>
<dbReference type="Pfam" id="PF07715">
    <property type="entry name" value="Plug"/>
    <property type="match status" value="1"/>
</dbReference>
<protein>
    <submittedName>
        <fullName evidence="10">SusC/RagA family TonB-linked outer membrane protein</fullName>
    </submittedName>
</protein>
<comment type="subcellular location">
    <subcellularLocation>
        <location evidence="1 7">Cell outer membrane</location>
        <topology evidence="1 7">Multi-pass membrane protein</topology>
    </subcellularLocation>
</comment>